<dbReference type="Pfam" id="PF07491">
    <property type="entry name" value="PPI_Ypi1"/>
    <property type="match status" value="1"/>
</dbReference>
<dbReference type="EMBL" id="MPUH01001893">
    <property type="protein sequence ID" value="OMJ65909.1"/>
    <property type="molecule type" value="Genomic_DNA"/>
</dbReference>
<feature type="compositionally biased region" description="Basic and acidic residues" evidence="1">
    <location>
        <begin position="68"/>
        <end position="77"/>
    </location>
</feature>
<reference evidence="2 3" key="1">
    <citation type="submission" date="2016-11" db="EMBL/GenBank/DDBJ databases">
        <title>The macronuclear genome of Stentor coeruleus: a giant cell with tiny introns.</title>
        <authorList>
            <person name="Slabodnick M."/>
            <person name="Ruby J.G."/>
            <person name="Reiff S.B."/>
            <person name="Swart E.C."/>
            <person name="Gosai S."/>
            <person name="Prabakaran S."/>
            <person name="Witkowska E."/>
            <person name="Larue G.E."/>
            <person name="Fisher S."/>
            <person name="Freeman R.M."/>
            <person name="Gunawardena J."/>
            <person name="Chu W."/>
            <person name="Stover N.A."/>
            <person name="Gregory B.D."/>
            <person name="Nowacki M."/>
            <person name="Derisi J."/>
            <person name="Roy S.W."/>
            <person name="Marshall W.F."/>
            <person name="Sood P."/>
        </authorList>
    </citation>
    <scope>NUCLEOTIDE SEQUENCE [LARGE SCALE GENOMIC DNA]</scope>
    <source>
        <strain evidence="2">WM001</strain>
    </source>
</reference>
<evidence type="ECO:0000313" key="3">
    <source>
        <dbReference type="Proteomes" id="UP000187209"/>
    </source>
</evidence>
<organism evidence="2 3">
    <name type="scientific">Stentor coeruleus</name>
    <dbReference type="NCBI Taxonomy" id="5963"/>
    <lineage>
        <taxon>Eukaryota</taxon>
        <taxon>Sar</taxon>
        <taxon>Alveolata</taxon>
        <taxon>Ciliophora</taxon>
        <taxon>Postciliodesmatophora</taxon>
        <taxon>Heterotrichea</taxon>
        <taxon>Heterotrichida</taxon>
        <taxon>Stentoridae</taxon>
        <taxon>Stentor</taxon>
    </lineage>
</organism>
<dbReference type="GO" id="GO:0008157">
    <property type="term" value="F:protein phosphatase 1 binding"/>
    <property type="evidence" value="ECO:0007669"/>
    <property type="project" value="TreeGrafter"/>
</dbReference>
<keyword evidence="3" id="KW-1185">Reference proteome</keyword>
<dbReference type="Proteomes" id="UP000187209">
    <property type="component" value="Unassembled WGS sequence"/>
</dbReference>
<protein>
    <recommendedName>
        <fullName evidence="4">Type 1 phosphatases regulator</fullName>
    </recommendedName>
</protein>
<dbReference type="OrthoDB" id="312924at2759"/>
<dbReference type="PANTHER" id="PTHR20835:SF0">
    <property type="entry name" value="E3 UBIQUITIN-PROTEIN LIGASE PPP1R11"/>
    <property type="match status" value="1"/>
</dbReference>
<dbReference type="PANTHER" id="PTHR20835">
    <property type="entry name" value="E3 UBIQUITIN-PROTEIN LIGASE PPP1R11-RELATED"/>
    <property type="match status" value="1"/>
</dbReference>
<accession>A0A1R2AN39</accession>
<evidence type="ECO:0000256" key="1">
    <source>
        <dbReference type="SAM" id="MobiDB-lite"/>
    </source>
</evidence>
<name>A0A1R2AN39_9CILI</name>
<dbReference type="AlphaFoldDB" id="A0A1R2AN39"/>
<dbReference type="GO" id="GO:0005634">
    <property type="term" value="C:nucleus"/>
    <property type="evidence" value="ECO:0007669"/>
    <property type="project" value="TreeGrafter"/>
</dbReference>
<dbReference type="InterPro" id="IPR011107">
    <property type="entry name" value="PPI_Ypi1"/>
</dbReference>
<gene>
    <name evidence="2" type="ORF">SteCoe_37442</name>
</gene>
<feature type="region of interest" description="Disordered" evidence="1">
    <location>
        <begin position="56"/>
        <end position="77"/>
    </location>
</feature>
<proteinExistence type="predicted"/>
<evidence type="ECO:0000313" key="2">
    <source>
        <dbReference type="EMBL" id="OMJ65909.1"/>
    </source>
</evidence>
<sequence>MEGRIRNSVETENQKVTILHLKPEKKNVKFSEDTIDNEEMKKKKSNICCIYRRKDCSSESSGDEDTNDYERQPRYKK</sequence>
<evidence type="ECO:0008006" key="4">
    <source>
        <dbReference type="Google" id="ProtNLM"/>
    </source>
</evidence>
<comment type="caution">
    <text evidence="2">The sequence shown here is derived from an EMBL/GenBank/DDBJ whole genome shotgun (WGS) entry which is preliminary data.</text>
</comment>
<dbReference type="GO" id="GO:0004865">
    <property type="term" value="F:protein serine/threonine phosphatase inhibitor activity"/>
    <property type="evidence" value="ECO:0007669"/>
    <property type="project" value="InterPro"/>
</dbReference>